<organism evidence="2 3">
    <name type="scientific">Penicillium cf. griseofulvum</name>
    <dbReference type="NCBI Taxonomy" id="2972120"/>
    <lineage>
        <taxon>Eukaryota</taxon>
        <taxon>Fungi</taxon>
        <taxon>Dikarya</taxon>
        <taxon>Ascomycota</taxon>
        <taxon>Pezizomycotina</taxon>
        <taxon>Eurotiomycetes</taxon>
        <taxon>Eurotiomycetidae</taxon>
        <taxon>Eurotiales</taxon>
        <taxon>Aspergillaceae</taxon>
        <taxon>Penicillium</taxon>
    </lineage>
</organism>
<feature type="region of interest" description="Disordered" evidence="1">
    <location>
        <begin position="1"/>
        <end position="47"/>
    </location>
</feature>
<name>A0A9W9IVA3_9EURO</name>
<reference evidence="2" key="2">
    <citation type="journal article" date="2023" name="IMA Fungus">
        <title>Comparative genomic study of the Penicillium genus elucidates a diverse pangenome and 15 lateral gene transfer events.</title>
        <authorList>
            <person name="Petersen C."/>
            <person name="Sorensen T."/>
            <person name="Nielsen M.R."/>
            <person name="Sondergaard T.E."/>
            <person name="Sorensen J.L."/>
            <person name="Fitzpatrick D.A."/>
            <person name="Frisvad J.C."/>
            <person name="Nielsen K.L."/>
        </authorList>
    </citation>
    <scope>NUCLEOTIDE SEQUENCE</scope>
    <source>
        <strain evidence="2">IBT 16849</strain>
    </source>
</reference>
<evidence type="ECO:0000256" key="1">
    <source>
        <dbReference type="SAM" id="MobiDB-lite"/>
    </source>
</evidence>
<evidence type="ECO:0000313" key="2">
    <source>
        <dbReference type="EMBL" id="KAJ5185729.1"/>
    </source>
</evidence>
<reference evidence="2" key="1">
    <citation type="submission" date="2022-11" db="EMBL/GenBank/DDBJ databases">
        <authorList>
            <person name="Petersen C."/>
        </authorList>
    </citation>
    <scope>NUCLEOTIDE SEQUENCE</scope>
    <source>
        <strain evidence="2">IBT 16849</strain>
    </source>
</reference>
<dbReference type="AlphaFoldDB" id="A0A9W9IVA3"/>
<comment type="caution">
    <text evidence="2">The sequence shown here is derived from an EMBL/GenBank/DDBJ whole genome shotgun (WGS) entry which is preliminary data.</text>
</comment>
<sequence length="80" mass="9024">MTSIIRYSGDTRSQDRATKRSSKSLWANVPRLRRTRSRAGTKEPKGKLKDPLLSLIHQAGTVGRALEEGRSEDLEGIYIR</sequence>
<proteinExistence type="predicted"/>
<evidence type="ECO:0000313" key="3">
    <source>
        <dbReference type="Proteomes" id="UP001150879"/>
    </source>
</evidence>
<accession>A0A9W9IVA3</accession>
<keyword evidence="3" id="KW-1185">Reference proteome</keyword>
<dbReference type="Proteomes" id="UP001150879">
    <property type="component" value="Unassembled WGS sequence"/>
</dbReference>
<gene>
    <name evidence="2" type="ORF">N7472_010569</name>
</gene>
<dbReference type="EMBL" id="JAPQKP010000006">
    <property type="protein sequence ID" value="KAJ5185729.1"/>
    <property type="molecule type" value="Genomic_DNA"/>
</dbReference>
<protein>
    <submittedName>
        <fullName evidence="2">Uncharacterized protein</fullName>
    </submittedName>
</protein>